<dbReference type="Gene3D" id="3.40.50.1110">
    <property type="entry name" value="SGNH hydrolase"/>
    <property type="match status" value="1"/>
</dbReference>
<dbReference type="InterPro" id="IPR036116">
    <property type="entry name" value="FN3_sf"/>
</dbReference>
<dbReference type="InterPro" id="IPR011081">
    <property type="entry name" value="Big_4"/>
</dbReference>
<name>A0A1X9YNN8_9BACT</name>
<dbReference type="Pfam" id="PF07532">
    <property type="entry name" value="Big_4"/>
    <property type="match status" value="1"/>
</dbReference>
<keyword evidence="4" id="KW-1185">Reference proteome</keyword>
<dbReference type="STRING" id="709015.GCA_000472485_00596"/>
<dbReference type="InterPro" id="IPR003961">
    <property type="entry name" value="FN3_dom"/>
</dbReference>
<dbReference type="Proteomes" id="UP000266292">
    <property type="component" value="Chromosome"/>
</dbReference>
<gene>
    <name evidence="3" type="ORF">CA264_03015</name>
</gene>
<dbReference type="PANTHER" id="PTHR34677:SF3">
    <property type="entry name" value="BACTERIAL IG-LIKE DOMAIN-CONTAINING PROTEIN"/>
    <property type="match status" value="1"/>
</dbReference>
<dbReference type="GO" id="GO:0016788">
    <property type="term" value="F:hydrolase activity, acting on ester bonds"/>
    <property type="evidence" value="ECO:0007669"/>
    <property type="project" value="InterPro"/>
</dbReference>
<dbReference type="Gene3D" id="2.60.40.10">
    <property type="entry name" value="Immunoglobulins"/>
    <property type="match status" value="5"/>
</dbReference>
<dbReference type="EMBL" id="CP021235">
    <property type="protein sequence ID" value="ARS34496.1"/>
    <property type="molecule type" value="Genomic_DNA"/>
</dbReference>
<dbReference type="Pfam" id="PF19077">
    <property type="entry name" value="Big_13"/>
    <property type="match status" value="2"/>
</dbReference>
<dbReference type="NCBIfam" id="TIGR04131">
    <property type="entry name" value="Bac_Flav_CTERM"/>
    <property type="match status" value="1"/>
</dbReference>
<dbReference type="PROSITE" id="PS50853">
    <property type="entry name" value="FN3"/>
    <property type="match status" value="1"/>
</dbReference>
<dbReference type="KEGG" id="pact:CA264_03015"/>
<feature type="compositionally biased region" description="Polar residues" evidence="1">
    <location>
        <begin position="545"/>
        <end position="565"/>
    </location>
</feature>
<evidence type="ECO:0000313" key="3">
    <source>
        <dbReference type="EMBL" id="ARS34496.1"/>
    </source>
</evidence>
<proteinExistence type="predicted"/>
<dbReference type="Pfam" id="PF19078">
    <property type="entry name" value="Big_12"/>
    <property type="match status" value="4"/>
</dbReference>
<dbReference type="InterPro" id="IPR044016">
    <property type="entry name" value="Big_13"/>
</dbReference>
<sequence length="1514" mass="160925">MPLYVYLRQVLFVVLFGLCLQAVSAPLPLHGGATAPYALAAPQLQAKPSLVGAITLSWAAVPGATGYELEKSNTGAAGSFTALQTLGATARSFRHTGLYYKQKVYYRLKATSSSGQSAYSSTVSATTHEQGHSFNIMPLGDSNTEGGSSSVPTEQKAAYRAKLEQLLNGSVSKGRYDYVGSEKSGSAYVTDTDHAGFGGARNKDLITLLQHGSYKRWYDNQHMGLNYEARYLEVYHPDIILLHVGTNELSNDGVDNSQTTLEELEGVLNEIDTYEKSSGKEVTVILAKIIKSVCTEQFCYRGDTYSKNDIIDFYNAKLETLARERMRNGDRLILVDMADAGIVYNFRDKGGDMADPLHPAQVGYDKMAPVWFKELDKLLNVVPQTPPDTQAPETSIASKPAAVSNRSSAAFSFTSNEEGVTYQVSMDGGPFVNAATPFTANNLPDGEHTLQVRARDEAGNVDASPASYTWVIDSKAPAAPVIAAPAEGAVLRTNKPTIAGTAEAGSKVQVYAGATQLGTVTAGADGKWNFVPATGLAEGQQQLTAKATDAAGNSSPASTTRSFTVDSRAPETTIATGPDAVTQSNKAVFSFSSNETAVTYEVSLDGASFAQVQNPYTASNLSEGAHTLAVRAVDAAGNKDASPATHAWQIDTKAPSAPAFTGVSEDRGPEKEDRITSDNTLKLLGRAEAGAVVAVQKDGKAIGQTKANAAGDWELSHESTALTDGSYTFTATATDAAGNVSDASAEFTVQIERTAPQVRVTTDATSPVKGAFEVRITFTEEVYGLAAADFTVSNGGLENFASSGKDAYTATVTPAADGEVRIVLPSGKATDLAGNPNEASNTLELQYDATRPKVTLQSGAPAVVNGPFELEITFDEPVSGFDLSDLAVANGTASDFVKRSPSSYSAQVNPSKDGEVRVSMAANNAFDAAGNGNQASASLQRVYDVQPPAVVLRTAAAAPVNAPFRVTVQFSEAVTGFEAGDVAVTNGAASALQKESNDTYSVLISPRAGGEVKVAVAENVAKDLALNGNLASNTLSLVYDADQPAVAISTDAPALTNAAFPVTVRISEAVSDFELADLVLSNASAEELKKLNDREYTFTVKPQADGLVRVQIPADKMQDAASNGNTASNRIEITYDGTAPQGYAAVFGTEKIDFTNQEQVPVHVSGAEQGTTYFYSIGSSNGGKAVTGTAVVSASDFRINNLNLSGLQDGLLTLRFYLVDEAGNQGREVTAQVEKLTRNVAAVQELATIRVPFKTELSEISLPEQVEVTYTTGEKEDLRVQWGQGDYNGSIPGSYVLIGQLELKENTSNTERRTARVTVEVAPNQPPSALALSTDVFKPDVEPEEVIGTFTTTDIDDTDFTYALVPGEGSDDNSLFGIRNNNELYLKSNQGLSGKARFTIRVRSTDPYDNAIERAFSLTKSLYNPQHEIKLVNAFSPDGDGINDTWKVPELRYYNEVEVDVYDRAGTRVFHTSDPEEGWDGKGANGRVSEGSYFYVIQVKDIDLVQKGVVTVLK</sequence>
<dbReference type="InterPro" id="IPR044048">
    <property type="entry name" value="Big_12"/>
</dbReference>
<accession>A0A1X9YNN8</accession>
<dbReference type="OrthoDB" id="1097758at2"/>
<dbReference type="InterPro" id="IPR036514">
    <property type="entry name" value="SGNH_hydro_sf"/>
</dbReference>
<reference evidence="4" key="1">
    <citation type="submission" date="2017-05" db="EMBL/GenBank/DDBJ databases">
        <authorList>
            <person name="Ray J."/>
            <person name="Price M."/>
            <person name="Deutschbauer A."/>
        </authorList>
    </citation>
    <scope>NUCLEOTIDE SEQUENCE [LARGE SCALE GENOMIC DNA]</scope>
    <source>
        <strain evidence="4">DSM 19842</strain>
    </source>
</reference>
<dbReference type="InterPro" id="IPR001087">
    <property type="entry name" value="GDSL"/>
</dbReference>
<dbReference type="SUPFAM" id="SSF49265">
    <property type="entry name" value="Fibronectin type III"/>
    <property type="match status" value="1"/>
</dbReference>
<dbReference type="SUPFAM" id="SSF52266">
    <property type="entry name" value="SGNH hydrolase"/>
    <property type="match status" value="1"/>
</dbReference>
<dbReference type="InterPro" id="IPR026341">
    <property type="entry name" value="T9SS_type_B"/>
</dbReference>
<feature type="region of interest" description="Disordered" evidence="1">
    <location>
        <begin position="545"/>
        <end position="577"/>
    </location>
</feature>
<dbReference type="PANTHER" id="PTHR34677">
    <property type="match status" value="1"/>
</dbReference>
<dbReference type="Pfam" id="PF13585">
    <property type="entry name" value="CHU_C"/>
    <property type="match status" value="1"/>
</dbReference>
<dbReference type="InterPro" id="IPR013783">
    <property type="entry name" value="Ig-like_fold"/>
</dbReference>
<dbReference type="RefSeq" id="WP_084196137.1">
    <property type="nucleotide sequence ID" value="NZ_CP021235.1"/>
</dbReference>
<dbReference type="NCBIfam" id="NF033510">
    <property type="entry name" value="Ca_tandemer"/>
    <property type="match status" value="2"/>
</dbReference>
<feature type="domain" description="Fibronectin type-III" evidence="2">
    <location>
        <begin position="41"/>
        <end position="130"/>
    </location>
</feature>
<protein>
    <recommendedName>
        <fullName evidence="2">Fibronectin type-III domain-containing protein</fullName>
    </recommendedName>
</protein>
<evidence type="ECO:0000259" key="2">
    <source>
        <dbReference type="PROSITE" id="PS50853"/>
    </source>
</evidence>
<evidence type="ECO:0000256" key="1">
    <source>
        <dbReference type="SAM" id="MobiDB-lite"/>
    </source>
</evidence>
<dbReference type="Pfam" id="PF00657">
    <property type="entry name" value="Lipase_GDSL"/>
    <property type="match status" value="1"/>
</dbReference>
<organism evidence="3 4">
    <name type="scientific">Pontibacter actiniarum</name>
    <dbReference type="NCBI Taxonomy" id="323450"/>
    <lineage>
        <taxon>Bacteria</taxon>
        <taxon>Pseudomonadati</taxon>
        <taxon>Bacteroidota</taxon>
        <taxon>Cytophagia</taxon>
        <taxon>Cytophagales</taxon>
        <taxon>Hymenobacteraceae</taxon>
        <taxon>Pontibacter</taxon>
    </lineage>
</organism>
<evidence type="ECO:0000313" key="4">
    <source>
        <dbReference type="Proteomes" id="UP000266292"/>
    </source>
</evidence>